<evidence type="ECO:0000313" key="1">
    <source>
        <dbReference type="EMBL" id="BAU94559.1"/>
    </source>
</evidence>
<evidence type="ECO:0000313" key="2">
    <source>
        <dbReference type="Proteomes" id="UP000218244"/>
    </source>
</evidence>
<protein>
    <submittedName>
        <fullName evidence="1">Uncharacterized protein</fullName>
    </submittedName>
</protein>
<name>A0A160PLM0_9CORY</name>
<organism evidence="1 2">
    <name type="scientific">Corynebacterium suranareeae</name>
    <dbReference type="NCBI Taxonomy" id="2506452"/>
    <lineage>
        <taxon>Bacteria</taxon>
        <taxon>Bacillati</taxon>
        <taxon>Actinomycetota</taxon>
        <taxon>Actinomycetes</taxon>
        <taxon>Mycobacteriales</taxon>
        <taxon>Corynebacteriaceae</taxon>
        <taxon>Corynebacterium</taxon>
    </lineage>
</organism>
<dbReference type="EMBL" id="AP017369">
    <property type="protein sequence ID" value="BAU94559.1"/>
    <property type="molecule type" value="Genomic_DNA"/>
</dbReference>
<dbReference type="Proteomes" id="UP000218244">
    <property type="component" value="Chromosome"/>
</dbReference>
<keyword evidence="2" id="KW-1185">Reference proteome</keyword>
<reference evidence="1 2" key="1">
    <citation type="submission" date="2016-02" db="EMBL/GenBank/DDBJ databases">
        <title>Corynebacterium glutamicum N24 whole genome sequencing project.</title>
        <authorList>
            <person name="Matsutani M."/>
            <person name="Nangtapong N."/>
            <person name="Yakushi T."/>
            <person name="Matsushita K."/>
        </authorList>
    </citation>
    <scope>NUCLEOTIDE SEQUENCE [LARGE SCALE GENOMIC DNA]</scope>
    <source>
        <strain evidence="1 2">N24</strain>
    </source>
</reference>
<dbReference type="KEGG" id="csur:N24_0297"/>
<proteinExistence type="predicted"/>
<accession>A0A160PLM0</accession>
<gene>
    <name evidence="1" type="ORF">N24_0297</name>
</gene>
<dbReference type="AlphaFoldDB" id="A0A160PLM0"/>
<sequence length="93" mass="10258">MAFSLNFGFQTTTFGSEAHTYPIGSSTTFGATRATLLFKFNRYRECLSQDHPPNAVISFFTWVASSFTNVFLADTVLASVALQAVLHLIRAMV</sequence>